<dbReference type="STRING" id="1714016.BA724_17515"/>
<reference evidence="1 2" key="1">
    <citation type="submission" date="2016-06" db="EMBL/GenBank/DDBJ databases">
        <title>Domibacillus iocasae genome sequencing.</title>
        <authorList>
            <person name="Verma A."/>
            <person name="Pal Y."/>
            <person name="Ojha A.K."/>
            <person name="Krishnamurthi S."/>
        </authorList>
    </citation>
    <scope>NUCLEOTIDE SEQUENCE [LARGE SCALE GENOMIC DNA]</scope>
    <source>
        <strain evidence="1 2">DSM 29979</strain>
    </source>
</reference>
<accession>A0A1E7DQT8</accession>
<evidence type="ECO:0000313" key="2">
    <source>
        <dbReference type="Proteomes" id="UP000095658"/>
    </source>
</evidence>
<protein>
    <recommendedName>
        <fullName evidence="3">Immunity protein 30 domain-containing protein</fullName>
    </recommendedName>
</protein>
<name>A0A1E7DQT8_9BACI</name>
<comment type="caution">
    <text evidence="1">The sequence shown here is derived from an EMBL/GenBank/DDBJ whole genome shotgun (WGS) entry which is preliminary data.</text>
</comment>
<proteinExistence type="predicted"/>
<sequence length="148" mass="17429">MSGEKNNLFLDISSAYEQNDSSKLKALYVLCDLVESYEYKDENIEGINEILDFLFSKLIIEKKNEIIRRISDAINLIFMYQDIRDFDFKSTIQYLERLDDYSLSNILEVLGYSRDKDFLGLLEKYKSHKSIDVREAAYMAIDFLKNTD</sequence>
<dbReference type="SUPFAM" id="SSF48371">
    <property type="entry name" value="ARM repeat"/>
    <property type="match status" value="1"/>
</dbReference>
<organism evidence="1 2">
    <name type="scientific">Domibacillus iocasae</name>
    <dbReference type="NCBI Taxonomy" id="1714016"/>
    <lineage>
        <taxon>Bacteria</taxon>
        <taxon>Bacillati</taxon>
        <taxon>Bacillota</taxon>
        <taxon>Bacilli</taxon>
        <taxon>Bacillales</taxon>
        <taxon>Bacillaceae</taxon>
        <taxon>Domibacillus</taxon>
    </lineage>
</organism>
<evidence type="ECO:0008006" key="3">
    <source>
        <dbReference type="Google" id="ProtNLM"/>
    </source>
</evidence>
<dbReference type="AlphaFoldDB" id="A0A1E7DQT8"/>
<dbReference type="RefSeq" id="WP_069937906.1">
    <property type="nucleotide sequence ID" value="NZ_MAMP01000015.1"/>
</dbReference>
<evidence type="ECO:0000313" key="1">
    <source>
        <dbReference type="EMBL" id="OES45450.1"/>
    </source>
</evidence>
<dbReference type="EMBL" id="MAMP01000015">
    <property type="protein sequence ID" value="OES45450.1"/>
    <property type="molecule type" value="Genomic_DNA"/>
</dbReference>
<gene>
    <name evidence="1" type="ORF">BA724_17515</name>
</gene>
<dbReference type="OrthoDB" id="9885358at2"/>
<dbReference type="Proteomes" id="UP000095658">
    <property type="component" value="Unassembled WGS sequence"/>
</dbReference>
<keyword evidence="2" id="KW-1185">Reference proteome</keyword>
<dbReference type="InterPro" id="IPR016024">
    <property type="entry name" value="ARM-type_fold"/>
</dbReference>